<dbReference type="InterPro" id="IPR002205">
    <property type="entry name" value="Topo_IIA_dom_A"/>
</dbReference>
<comment type="function">
    <text evidence="7">Topoisomerase IV is essential for chromosome segregation. It relaxes supercoiled DNA. Performs the decatenation events required during the replication of a circular DNA molecule.</text>
</comment>
<dbReference type="GO" id="GO:0006265">
    <property type="term" value="P:DNA topological change"/>
    <property type="evidence" value="ECO:0007669"/>
    <property type="project" value="UniProtKB-UniRule"/>
</dbReference>
<dbReference type="Gene3D" id="3.30.1360.40">
    <property type="match status" value="1"/>
</dbReference>
<dbReference type="FunFam" id="3.30.1360.40:FF:000002">
    <property type="entry name" value="DNA gyrase subunit A"/>
    <property type="match status" value="1"/>
</dbReference>
<dbReference type="InterPro" id="IPR013757">
    <property type="entry name" value="Topo_IIA_A_a_sf"/>
</dbReference>
<feature type="domain" description="Topo IIA-type catalytic" evidence="9">
    <location>
        <begin position="33"/>
        <end position="497"/>
    </location>
</feature>
<dbReference type="GO" id="GO:0007059">
    <property type="term" value="P:chromosome segregation"/>
    <property type="evidence" value="ECO:0007669"/>
    <property type="project" value="UniProtKB-UniRule"/>
</dbReference>
<dbReference type="PANTHER" id="PTHR43493">
    <property type="entry name" value="DNA GYRASE/TOPOISOMERASE SUBUNIT A"/>
    <property type="match status" value="1"/>
</dbReference>
<feature type="active site" description="O-(5'-phospho-DNA)-tyrosine intermediate" evidence="7 8">
    <location>
        <position position="121"/>
    </location>
</feature>
<feature type="site" description="Transition state stabilizer" evidence="7">
    <location>
        <position position="120"/>
    </location>
</feature>
<gene>
    <name evidence="7 10" type="primary">parC</name>
    <name evidence="10" type="ORF">GIY09_02150</name>
</gene>
<dbReference type="GO" id="GO:0005524">
    <property type="term" value="F:ATP binding"/>
    <property type="evidence" value="ECO:0007669"/>
    <property type="project" value="InterPro"/>
</dbReference>
<dbReference type="PROSITE" id="PS52040">
    <property type="entry name" value="TOPO_IIA"/>
    <property type="match status" value="1"/>
</dbReference>
<dbReference type="PANTHER" id="PTHR43493:SF9">
    <property type="entry name" value="DNA TOPOISOMERASE 4 SUBUNIT A"/>
    <property type="match status" value="1"/>
</dbReference>
<evidence type="ECO:0000256" key="5">
    <source>
        <dbReference type="ARBA" id="ARBA00023136"/>
    </source>
</evidence>
<evidence type="ECO:0000313" key="10">
    <source>
        <dbReference type="EMBL" id="MRI84699.1"/>
    </source>
</evidence>
<keyword evidence="2 7" id="KW-1003">Cell membrane</keyword>
<dbReference type="GO" id="GO:0034335">
    <property type="term" value="F:DNA negative supercoiling activity"/>
    <property type="evidence" value="ECO:0007669"/>
    <property type="project" value="UniProtKB-ARBA"/>
</dbReference>
<dbReference type="InterPro" id="IPR006691">
    <property type="entry name" value="GyrA/parC_rep"/>
</dbReference>
<dbReference type="FunFam" id="1.10.268.10:FF:000001">
    <property type="entry name" value="DNA gyrase subunit A"/>
    <property type="match status" value="1"/>
</dbReference>
<comment type="similarity">
    <text evidence="7">Belongs to the type II topoisomerase GyrA/ParC subunit family. ParC type 2 subfamily.</text>
</comment>
<dbReference type="HAMAP" id="MF_00937">
    <property type="entry name" value="ParC_type2"/>
    <property type="match status" value="1"/>
</dbReference>
<dbReference type="InterPro" id="IPR013760">
    <property type="entry name" value="Topo_IIA-like_dom_sf"/>
</dbReference>
<name>A0A6I2GHG9_9LACT</name>
<comment type="caution">
    <text evidence="10">The sequence shown here is derived from an EMBL/GenBank/DDBJ whole genome shotgun (WGS) entry which is preliminary data.</text>
</comment>
<dbReference type="FunFam" id="3.90.199.10:FF:000001">
    <property type="entry name" value="DNA gyrase subunit A"/>
    <property type="match status" value="1"/>
</dbReference>
<dbReference type="GO" id="GO:0005737">
    <property type="term" value="C:cytoplasm"/>
    <property type="evidence" value="ECO:0007669"/>
    <property type="project" value="TreeGrafter"/>
</dbReference>
<evidence type="ECO:0000256" key="3">
    <source>
        <dbReference type="ARBA" id="ARBA00023029"/>
    </source>
</evidence>
<feature type="site" description="Interaction with DNA" evidence="7">
    <location>
        <position position="79"/>
    </location>
</feature>
<evidence type="ECO:0000256" key="4">
    <source>
        <dbReference type="ARBA" id="ARBA00023125"/>
    </source>
</evidence>
<evidence type="ECO:0000313" key="11">
    <source>
        <dbReference type="Proteomes" id="UP000430975"/>
    </source>
</evidence>
<accession>A0A6I2GHG9</accession>
<dbReference type="GO" id="GO:0019897">
    <property type="term" value="C:extrinsic component of plasma membrane"/>
    <property type="evidence" value="ECO:0007669"/>
    <property type="project" value="UniProtKB-UniRule"/>
</dbReference>
<sequence length="829" mass="93744">MNDLQGIQELEFADVIGDRFGRYSKYIIQDRALPDIRDGLKPVQRRILFAMYKERNTADNPYRKSAKTVGNVIGNYHPHGDTSVYDAMVRMSQDWKLREPLIDMHGNNGSMDGDMAAAMRYTEARMSKYANELLRDIDNETVDYALNFDDTLEEPIVLPSRVPNLLINGSTGISAGYATEIPPHNLGEVIDAIIYMLSHKKYTIDNLLKFIQGPDFPTGGIIQGFDGIRKAYSKGQGKILVRSKTHIEQLKGGKSQIVATELPYEVNKAKLIQRIDDIRILKKVEGIDDVRDESDRTGVRVVVELKRDVNPDSILNYLLVNTDLQVNYHLNMVAIDDHHPKVVTLPRILEAYIQHQQEVITRRTKFNLAADQKRLHIVDGLIRVVSILDEVIATIRASENKADAKKNLIAEYDFSDAQAESIVNLQLYRLTNTDVVALQNERLELNERILMYKNILGNSETLNKVLINELKDVKKRLQTPRKTLVEAEIQEISIETTLLIPEEKVYVSVTKEGYMKRTSIRSFSASDALDLGSREMDYPLFVQELSTHDAIIIVTNKGNYIHLPVHEMPDIRWKEMGIHLSQNYQLVNGEQIISVFASVNGGIETGETKTDDEEDNIVLITRNGRIKQSSLALFTTYRSYKSRTAVAMTLKEENDELIAAIRAKQGVRYQVLLMTAKSYSLRYDLEEVSQTGLKTQGVISINLKDDDYVAAGLIFEHSITRPQALVLTQRGNLKRFDIEIINQAARASRGIYLLKELKNLPHRILTAIPLTGGSIPVVVHGDTGYIYDFNTKDIPLTERLANGSAITELDQLGKVLSMHPARLKMLDDN</sequence>
<dbReference type="InterPro" id="IPR035516">
    <property type="entry name" value="Gyrase/topoIV_suA_C"/>
</dbReference>
<dbReference type="GO" id="GO:0009330">
    <property type="term" value="C:DNA topoisomerase type II (double strand cut, ATP-hydrolyzing) complex"/>
    <property type="evidence" value="ECO:0007669"/>
    <property type="project" value="TreeGrafter"/>
</dbReference>
<dbReference type="Gene3D" id="3.90.199.10">
    <property type="entry name" value="Topoisomerase II, domain 5"/>
    <property type="match status" value="1"/>
</dbReference>
<dbReference type="InterPro" id="IPR013758">
    <property type="entry name" value="Topo_IIA_A/C_ab"/>
</dbReference>
<dbReference type="Pfam" id="PF00521">
    <property type="entry name" value="DNA_topoisoIV"/>
    <property type="match status" value="1"/>
</dbReference>
<evidence type="ECO:0000256" key="1">
    <source>
        <dbReference type="ARBA" id="ARBA00000185"/>
    </source>
</evidence>
<evidence type="ECO:0000256" key="7">
    <source>
        <dbReference type="HAMAP-Rule" id="MF_00937"/>
    </source>
</evidence>
<dbReference type="NCBIfam" id="TIGR01061">
    <property type="entry name" value="parC_Gpos"/>
    <property type="match status" value="1"/>
</dbReference>
<dbReference type="EC" id="5.6.2.2" evidence="7"/>
<proteinExistence type="inferred from homology"/>
<feature type="site" description="Interaction with DNA" evidence="7">
    <location>
        <position position="41"/>
    </location>
</feature>
<keyword evidence="3 7" id="KW-0799">Topoisomerase</keyword>
<dbReference type="Proteomes" id="UP000430975">
    <property type="component" value="Unassembled WGS sequence"/>
</dbReference>
<feature type="site" description="Interaction with DNA" evidence="7">
    <location>
        <position position="96"/>
    </location>
</feature>
<dbReference type="InterPro" id="IPR050220">
    <property type="entry name" value="Type_II_DNA_Topoisomerases"/>
</dbReference>
<feature type="site" description="Interaction with DNA" evidence="7">
    <location>
        <position position="77"/>
    </location>
</feature>
<keyword evidence="4 7" id="KW-0238">DNA-binding</keyword>
<dbReference type="SUPFAM" id="SSF56719">
    <property type="entry name" value="Type II DNA topoisomerase"/>
    <property type="match status" value="1"/>
</dbReference>
<evidence type="ECO:0000256" key="6">
    <source>
        <dbReference type="ARBA" id="ARBA00023235"/>
    </source>
</evidence>
<dbReference type="InterPro" id="IPR005741">
    <property type="entry name" value="TopoIV_A_Gpos"/>
</dbReference>
<keyword evidence="6 7" id="KW-0413">Isomerase</keyword>
<dbReference type="GO" id="GO:0003677">
    <property type="term" value="F:DNA binding"/>
    <property type="evidence" value="ECO:0007669"/>
    <property type="project" value="UniProtKB-UniRule"/>
</dbReference>
<dbReference type="Pfam" id="PF03989">
    <property type="entry name" value="DNA_gyraseA_C"/>
    <property type="match status" value="5"/>
</dbReference>
<evidence type="ECO:0000256" key="2">
    <source>
        <dbReference type="ARBA" id="ARBA00022475"/>
    </source>
</evidence>
<feature type="site" description="Interaction with DNA" evidence="7">
    <location>
        <position position="90"/>
    </location>
</feature>
<dbReference type="Gene3D" id="2.120.10.90">
    <property type="entry name" value="DNA gyrase/topoisomerase IV, subunit A, C-terminal"/>
    <property type="match status" value="1"/>
</dbReference>
<dbReference type="SUPFAM" id="SSF101904">
    <property type="entry name" value="GyrA/ParC C-terminal domain-like"/>
    <property type="match status" value="1"/>
</dbReference>
<dbReference type="CDD" id="cd00187">
    <property type="entry name" value="TOP4c"/>
    <property type="match status" value="1"/>
</dbReference>
<keyword evidence="11" id="KW-1185">Reference proteome</keyword>
<dbReference type="EMBL" id="WJQS01000002">
    <property type="protein sequence ID" value="MRI84699.1"/>
    <property type="molecule type" value="Genomic_DNA"/>
</dbReference>
<comment type="catalytic activity">
    <reaction evidence="1 7 8">
        <text>ATP-dependent breakage, passage and rejoining of double-stranded DNA.</text>
        <dbReference type="EC" id="5.6.2.2"/>
    </reaction>
</comment>
<dbReference type="RefSeq" id="WP_153863108.1">
    <property type="nucleotide sequence ID" value="NZ_WJQS01000002.1"/>
</dbReference>
<keyword evidence="5 7" id="KW-0472">Membrane</keyword>
<comment type="subcellular location">
    <subcellularLocation>
        <location evidence="7">Cell membrane</location>
        <topology evidence="7">Peripheral membrane protein</topology>
    </subcellularLocation>
</comment>
<evidence type="ECO:0000259" key="9">
    <source>
        <dbReference type="PROSITE" id="PS52040"/>
    </source>
</evidence>
<dbReference type="NCBIfam" id="NF004044">
    <property type="entry name" value="PRK05561.1"/>
    <property type="match status" value="1"/>
</dbReference>
<evidence type="ECO:0000256" key="8">
    <source>
        <dbReference type="PROSITE-ProRule" id="PRU01384"/>
    </source>
</evidence>
<comment type="subunit">
    <text evidence="7">Heterotetramer composed of ParC and ParE.</text>
</comment>
<dbReference type="Gene3D" id="1.10.268.10">
    <property type="entry name" value="Topoisomerase, domain 3"/>
    <property type="match status" value="1"/>
</dbReference>
<protein>
    <recommendedName>
        <fullName evidence="7">DNA topoisomerase 4 subunit A</fullName>
        <ecNumber evidence="7">5.6.2.2</ecNumber>
    </recommendedName>
    <alternativeName>
        <fullName evidence="7">Topoisomerase IV subunit A</fullName>
    </alternativeName>
</protein>
<dbReference type="SMART" id="SM00434">
    <property type="entry name" value="TOP4c"/>
    <property type="match status" value="1"/>
</dbReference>
<dbReference type="GO" id="GO:0005694">
    <property type="term" value="C:chromosome"/>
    <property type="evidence" value="ECO:0007669"/>
    <property type="project" value="InterPro"/>
</dbReference>
<reference evidence="10 11" key="1">
    <citation type="submission" date="2019-11" db="EMBL/GenBank/DDBJ databases">
        <title>Characterisation of Fundicoccus ignavus gen. nov. sp. nov., a novel genus of the family Aerococcaceae isolated from bulk tank milk.</title>
        <authorList>
            <person name="Siebert A."/>
            <person name="Huptas C."/>
            <person name="Wenning M."/>
            <person name="Scherer S."/>
            <person name="Doll E.V."/>
        </authorList>
    </citation>
    <scope>NUCLEOTIDE SEQUENCE [LARGE SCALE GENOMIC DNA]</scope>
    <source>
        <strain evidence="10 11">WS4759</strain>
    </source>
</reference>
<organism evidence="10 11">
    <name type="scientific">Fundicoccus ignavus</name>
    <dbReference type="NCBI Taxonomy" id="2664442"/>
    <lineage>
        <taxon>Bacteria</taxon>
        <taxon>Bacillati</taxon>
        <taxon>Bacillota</taxon>
        <taxon>Bacilli</taxon>
        <taxon>Lactobacillales</taxon>
        <taxon>Aerococcaceae</taxon>
        <taxon>Fundicoccus</taxon>
    </lineage>
</organism>
<dbReference type="AlphaFoldDB" id="A0A6I2GHG9"/>